<protein>
    <submittedName>
        <fullName evidence="1">Minor tail protein</fullName>
    </submittedName>
</protein>
<dbReference type="SUPFAM" id="SSF69279">
    <property type="entry name" value="Phage tail proteins"/>
    <property type="match status" value="1"/>
</dbReference>
<evidence type="ECO:0000313" key="2">
    <source>
        <dbReference type="Proteomes" id="UP000317126"/>
    </source>
</evidence>
<evidence type="ECO:0000313" key="1">
    <source>
        <dbReference type="EMBL" id="QDF16886.1"/>
    </source>
</evidence>
<name>A0A4Y6EDX0_9CAUD</name>
<dbReference type="Gene3D" id="2.60.120.260">
    <property type="entry name" value="Galactose-binding domain-like"/>
    <property type="match status" value="1"/>
</dbReference>
<organism evidence="1 2">
    <name type="scientific">Gordonia phage Teal</name>
    <dbReference type="NCBI Taxonomy" id="2583042"/>
    <lineage>
        <taxon>Viruses</taxon>
        <taxon>Duplodnaviria</taxon>
        <taxon>Heunggongvirae</taxon>
        <taxon>Uroviricota</taxon>
        <taxon>Caudoviricetes</taxon>
        <taxon>Woesvirus</taxon>
        <taxon>Woesvirus woes</taxon>
    </lineage>
</organism>
<sequence>MMANPPREDIQRAFLEPTVQVIRRLEIYEEDGETPWRQDIWDDLLVSGSVSLDYNRDERRAFDVELDNSYGDLNPKAGELWYDKRFKLYYGIELNQSDRGPRVAIVEQYLANGQAEELKRHLSMNGITEVHYLPSATDYEHVQNYDVLVAISSTSIQKLAFLNQCYNRGKGIVTFSNDQTSSSMPSIIGNAGVETVVPASERNYAPIAGASDLSVGWDDWSANGFPQEDNLVTWGGRGFEDFGLGFPGSGTAGGTIVQVSDGPVGVPSKVYNVTSVGGYATSPALFTETVVPGDVYYYEAWVRKLTPGTVGTLSFVRRTSENGNANLNYSQISIMMASMTVGTWYKMSGTLAVSSTRNTLHPYVQVGNDVPAGEVIQWDDVYVKKLGPQDYYRKVLAPASGAKTIATVDDGSSQWVGAVAREDSNNRRWVHTTLSHFGEEVLGSDYESFGRYASRIVSWTSAYEALDFWEIQLGEFMADSISVGGSYATVSISGRDLTKLCQQSKFVTSTTFTKDTPIESVVKTVATNAGISKFRLPITGKALDKDMTWERDTARWDVIRDVSNSNSYEVFFDNEGYLVMREFRDPLTTPATLELSTGVGGNLVSRGGKTSDSNLFNHIVVVGESSDSSTPPVYAEAINTSPTSPTSVSEIGDRVSIITSSLVTTIAKAQEYADALLAVSALEEFELSFESTLLPWIEVGDIVEMARSDDRYWGPDRYLLTSLSFPLDLSPMSGSGKRTEKVEG</sequence>
<gene>
    <name evidence="1" type="primary">26</name>
    <name evidence="1" type="ORF">SEA_TEAL_26</name>
</gene>
<reference evidence="1 2" key="1">
    <citation type="submission" date="2019-05" db="EMBL/GenBank/DDBJ databases">
        <authorList>
            <person name="Chen O."/>
            <person name="Gallagher B."/>
            <person name="Orman F."/>
            <person name="Rao A."/>
            <person name="Reslink M."/>
            <person name="Singh J."/>
            <person name="Kukkillaya M."/>
            <person name="Garlena R.A."/>
            <person name="Russell D.A."/>
            <person name="Jacobs-Sera D."/>
            <person name="Hatfull G.F."/>
        </authorList>
    </citation>
    <scope>NUCLEOTIDE SEQUENCE [LARGE SCALE GENOMIC DNA]</scope>
</reference>
<accession>A0A4Y6EDX0</accession>
<proteinExistence type="predicted"/>
<dbReference type="Proteomes" id="UP000317126">
    <property type="component" value="Segment"/>
</dbReference>
<dbReference type="EMBL" id="MK878903">
    <property type="protein sequence ID" value="QDF16886.1"/>
    <property type="molecule type" value="Genomic_DNA"/>
</dbReference>